<gene>
    <name evidence="1" type="ORF">METZ01_LOCUS250815</name>
</gene>
<organism evidence="1">
    <name type="scientific">marine metagenome</name>
    <dbReference type="NCBI Taxonomy" id="408172"/>
    <lineage>
        <taxon>unclassified sequences</taxon>
        <taxon>metagenomes</taxon>
        <taxon>ecological metagenomes</taxon>
    </lineage>
</organism>
<reference evidence="1" key="1">
    <citation type="submission" date="2018-05" db="EMBL/GenBank/DDBJ databases">
        <authorList>
            <person name="Lanie J.A."/>
            <person name="Ng W.-L."/>
            <person name="Kazmierczak K.M."/>
            <person name="Andrzejewski T.M."/>
            <person name="Davidsen T.M."/>
            <person name="Wayne K.J."/>
            <person name="Tettelin H."/>
            <person name="Glass J.I."/>
            <person name="Rusch D."/>
            <person name="Podicherti R."/>
            <person name="Tsui H.-C.T."/>
            <person name="Winkler M.E."/>
        </authorList>
    </citation>
    <scope>NUCLEOTIDE SEQUENCE</scope>
</reference>
<proteinExistence type="predicted"/>
<sequence length="59" mass="6538">MASAVDRAERVLTPCDRQEAAGTGKFFDAESRVIQHVRVAWAEGEERVFGRSMVISSQV</sequence>
<dbReference type="EMBL" id="UINC01066853">
    <property type="protein sequence ID" value="SVB97961.1"/>
    <property type="molecule type" value="Genomic_DNA"/>
</dbReference>
<name>A0A382IH33_9ZZZZ</name>
<dbReference type="AlphaFoldDB" id="A0A382IH33"/>
<accession>A0A382IH33</accession>
<evidence type="ECO:0000313" key="1">
    <source>
        <dbReference type="EMBL" id="SVB97961.1"/>
    </source>
</evidence>
<protein>
    <submittedName>
        <fullName evidence="1">Uncharacterized protein</fullName>
    </submittedName>
</protein>